<gene>
    <name evidence="2" type="ORF">CRHIZ90672A_00000067</name>
</gene>
<evidence type="ECO:0000313" key="3">
    <source>
        <dbReference type="Proteomes" id="UP000696573"/>
    </source>
</evidence>
<dbReference type="EMBL" id="CABFNQ020000694">
    <property type="protein sequence ID" value="CAH0023661.1"/>
    <property type="molecule type" value="Genomic_DNA"/>
</dbReference>
<accession>A0A9N9VIB3</accession>
<dbReference type="AlphaFoldDB" id="A0A9N9VIB3"/>
<protein>
    <submittedName>
        <fullName evidence="2">Uncharacterized protein</fullName>
    </submittedName>
</protein>
<name>A0A9N9VIB3_9HYPO</name>
<organism evidence="2 3">
    <name type="scientific">Clonostachys rhizophaga</name>
    <dbReference type="NCBI Taxonomy" id="160324"/>
    <lineage>
        <taxon>Eukaryota</taxon>
        <taxon>Fungi</taxon>
        <taxon>Dikarya</taxon>
        <taxon>Ascomycota</taxon>
        <taxon>Pezizomycotina</taxon>
        <taxon>Sordariomycetes</taxon>
        <taxon>Hypocreomycetidae</taxon>
        <taxon>Hypocreales</taxon>
        <taxon>Bionectriaceae</taxon>
        <taxon>Clonostachys</taxon>
    </lineage>
</organism>
<dbReference type="OrthoDB" id="5152180at2759"/>
<proteinExistence type="predicted"/>
<comment type="caution">
    <text evidence="2">The sequence shown here is derived from an EMBL/GenBank/DDBJ whole genome shotgun (WGS) entry which is preliminary data.</text>
</comment>
<feature type="coiled-coil region" evidence="1">
    <location>
        <begin position="299"/>
        <end position="348"/>
    </location>
</feature>
<keyword evidence="3" id="KW-1185">Reference proteome</keyword>
<dbReference type="Proteomes" id="UP000696573">
    <property type="component" value="Unassembled WGS sequence"/>
</dbReference>
<reference evidence="2" key="1">
    <citation type="submission" date="2021-10" db="EMBL/GenBank/DDBJ databases">
        <authorList>
            <person name="Piombo E."/>
        </authorList>
    </citation>
    <scope>NUCLEOTIDE SEQUENCE</scope>
</reference>
<sequence>MIRFHSWGREYGDHWQGQIIDPNELVDPHSDPRSAFTPVVLDKNGEYSEPLTRGFLKERICACWNVTNIGLFFQLMQCNRTDHKAFLFRTSFTGLSIENCTILWRVAQVFSMQDATTKVGNALKKVYASSFSRNQEQSWVEDEAFRILVQGLDSTQKTTTALPTTLQTTPSTTLTRQLDATIAQHNESGIEFAVAGIREPAKGTLKFLPLKPIVDDFSSTEAKDHLAQLVTRVEKAISRRDKFIVDQLHTEDAEIDKELCRLRRKNWQDEMAEEAHHGIMKLGNYLDTLGDDGEYLPPNSRARKALNALEGEIKKLRTKRTLEYESEFATLREKKKRMKTQVALLEKTERTLSPEEVSACVKVY</sequence>
<evidence type="ECO:0000256" key="1">
    <source>
        <dbReference type="SAM" id="Coils"/>
    </source>
</evidence>
<evidence type="ECO:0000313" key="2">
    <source>
        <dbReference type="EMBL" id="CAH0023661.1"/>
    </source>
</evidence>
<keyword evidence="1" id="KW-0175">Coiled coil</keyword>